<dbReference type="Proteomes" id="UP000183974">
    <property type="component" value="Unassembled WGS sequence"/>
</dbReference>
<dbReference type="STRING" id="337701.SAMN05444398_12416"/>
<dbReference type="GO" id="GO:0003755">
    <property type="term" value="F:peptidyl-prolyl cis-trans isomerase activity"/>
    <property type="evidence" value="ECO:0007669"/>
    <property type="project" value="UniProtKB-KW"/>
</dbReference>
<dbReference type="InterPro" id="IPR046357">
    <property type="entry name" value="PPIase_dom_sf"/>
</dbReference>
<accession>A0A1M7K2V0</accession>
<keyword evidence="9" id="KW-1185">Reference proteome</keyword>
<dbReference type="PANTHER" id="PTHR47637">
    <property type="entry name" value="CHAPERONE SURA"/>
    <property type="match status" value="1"/>
</dbReference>
<evidence type="ECO:0000256" key="4">
    <source>
        <dbReference type="ARBA" id="ARBA00031484"/>
    </source>
</evidence>
<dbReference type="InterPro" id="IPR027304">
    <property type="entry name" value="Trigger_fact/SurA_dom_sf"/>
</dbReference>
<keyword evidence="2 6" id="KW-0732">Signal</keyword>
<evidence type="ECO:0000313" key="8">
    <source>
        <dbReference type="EMBL" id="SHM59524.1"/>
    </source>
</evidence>
<dbReference type="EMBL" id="FRBR01000024">
    <property type="protein sequence ID" value="SHM59524.1"/>
    <property type="molecule type" value="Genomic_DNA"/>
</dbReference>
<dbReference type="PROSITE" id="PS50198">
    <property type="entry name" value="PPIC_PPIASE_2"/>
    <property type="match status" value="1"/>
</dbReference>
<dbReference type="SUPFAM" id="SSF54534">
    <property type="entry name" value="FKBP-like"/>
    <property type="match status" value="1"/>
</dbReference>
<evidence type="ECO:0000313" key="9">
    <source>
        <dbReference type="Proteomes" id="UP000183974"/>
    </source>
</evidence>
<dbReference type="PANTHER" id="PTHR47637:SF1">
    <property type="entry name" value="CHAPERONE SURA"/>
    <property type="match status" value="1"/>
</dbReference>
<evidence type="ECO:0000256" key="3">
    <source>
        <dbReference type="ARBA" id="ARBA00030642"/>
    </source>
</evidence>
<evidence type="ECO:0000256" key="1">
    <source>
        <dbReference type="ARBA" id="ARBA00018370"/>
    </source>
</evidence>
<evidence type="ECO:0000256" key="6">
    <source>
        <dbReference type="SAM" id="SignalP"/>
    </source>
</evidence>
<sequence length="412" mass="44616">MRKFLAAITLPALMAAVLAWSAHGPAHAQNLFAPAIRVNDQVITGFELQQRARMLTLFRAPGNPQQLAREQLIEDRLKLDAAETAGLVLEDADVQVGMEEFASRAGMTAEQFLRALEGAGVAEQTYRDFVKAGIAWRELVSARFTPRVSVNETDVDRARVALGGGSGGVRVLLSELIMPAPAGQEQAVQDRAARIAELSTIPAFAAEARRYSAAPSAARGGQLDWMPITNLPPQLRPIILGLGPGEVSEPLPIPGAVALFQLRDIEETDAPDPEYSTIEYAAYYISGGHSQKALARAQQVKDNTDVCDDLYGIAKGEPPEVLERGSRAPEEIPQDIAIELAKLDPGEVSTTLTRSNGQTLVFLMLCGRTPKLEGEGPSNEQLGMMIRNQRLDSFANGYLEQLRAEARIVDLE</sequence>
<dbReference type="SUPFAM" id="SSF109998">
    <property type="entry name" value="Triger factor/SurA peptide-binding domain-like"/>
    <property type="match status" value="1"/>
</dbReference>
<evidence type="ECO:0000256" key="5">
    <source>
        <dbReference type="PROSITE-ProRule" id="PRU00278"/>
    </source>
</evidence>
<dbReference type="RefSeq" id="WP_229709617.1">
    <property type="nucleotide sequence ID" value="NZ_BMLR01000023.1"/>
</dbReference>
<name>A0A1M7K2V0_9RHOB</name>
<feature type="signal peptide" evidence="6">
    <location>
        <begin position="1"/>
        <end position="28"/>
    </location>
</feature>
<proteinExistence type="predicted"/>
<gene>
    <name evidence="8" type="ORF">SAMN05444398_12416</name>
</gene>
<dbReference type="Pfam" id="PF00639">
    <property type="entry name" value="Rotamase"/>
    <property type="match status" value="1"/>
</dbReference>
<keyword evidence="5" id="KW-0697">Rotamase</keyword>
<reference evidence="8 9" key="1">
    <citation type="submission" date="2016-11" db="EMBL/GenBank/DDBJ databases">
        <authorList>
            <person name="Jaros S."/>
            <person name="Januszkiewicz K."/>
            <person name="Wedrychowicz H."/>
        </authorList>
    </citation>
    <scope>NUCLEOTIDE SEQUENCE [LARGE SCALE GENOMIC DNA]</scope>
    <source>
        <strain evidence="8 9">DSM 29589</strain>
    </source>
</reference>
<keyword evidence="5" id="KW-0413">Isomerase</keyword>
<organism evidence="8 9">
    <name type="scientific">Roseovarius pacificus</name>
    <dbReference type="NCBI Taxonomy" id="337701"/>
    <lineage>
        <taxon>Bacteria</taxon>
        <taxon>Pseudomonadati</taxon>
        <taxon>Pseudomonadota</taxon>
        <taxon>Alphaproteobacteria</taxon>
        <taxon>Rhodobacterales</taxon>
        <taxon>Roseobacteraceae</taxon>
        <taxon>Roseovarius</taxon>
    </lineage>
</organism>
<evidence type="ECO:0000259" key="7">
    <source>
        <dbReference type="PROSITE" id="PS50198"/>
    </source>
</evidence>
<dbReference type="InterPro" id="IPR050280">
    <property type="entry name" value="OMP_Chaperone_SurA"/>
</dbReference>
<feature type="chain" id="PRO_5012658316" description="Parvulin-like PPIase" evidence="6">
    <location>
        <begin position="29"/>
        <end position="412"/>
    </location>
</feature>
<protein>
    <recommendedName>
        <fullName evidence="1">Parvulin-like PPIase</fullName>
    </recommendedName>
    <alternativeName>
        <fullName evidence="3">Peptidyl-prolyl cis-trans isomerase plp</fullName>
    </alternativeName>
    <alternativeName>
        <fullName evidence="4">Rotamase plp</fullName>
    </alternativeName>
</protein>
<dbReference type="AlphaFoldDB" id="A0A1M7K2V0"/>
<dbReference type="Gene3D" id="1.10.4030.10">
    <property type="entry name" value="Porin chaperone SurA, peptide-binding domain"/>
    <property type="match status" value="1"/>
</dbReference>
<dbReference type="InterPro" id="IPR000297">
    <property type="entry name" value="PPIase_PpiC"/>
</dbReference>
<dbReference type="Gene3D" id="3.10.50.40">
    <property type="match status" value="1"/>
</dbReference>
<feature type="domain" description="PpiC" evidence="7">
    <location>
        <begin position="168"/>
        <end position="264"/>
    </location>
</feature>
<evidence type="ECO:0000256" key="2">
    <source>
        <dbReference type="ARBA" id="ARBA00022729"/>
    </source>
</evidence>